<proteinExistence type="predicted"/>
<evidence type="ECO:0000313" key="1">
    <source>
        <dbReference type="EMBL" id="MFC7326703.1"/>
    </source>
</evidence>
<dbReference type="EMBL" id="JBHTBH010000001">
    <property type="protein sequence ID" value="MFC7326703.1"/>
    <property type="molecule type" value="Genomic_DNA"/>
</dbReference>
<dbReference type="Proteomes" id="UP001596540">
    <property type="component" value="Unassembled WGS sequence"/>
</dbReference>
<keyword evidence="2" id="KW-1185">Reference proteome</keyword>
<reference evidence="2" key="1">
    <citation type="journal article" date="2019" name="Int. J. Syst. Evol. Microbiol.">
        <title>The Global Catalogue of Microorganisms (GCM) 10K type strain sequencing project: providing services to taxonomists for standard genome sequencing and annotation.</title>
        <authorList>
            <consortium name="The Broad Institute Genomics Platform"/>
            <consortium name="The Broad Institute Genome Sequencing Center for Infectious Disease"/>
            <person name="Wu L."/>
            <person name="Ma J."/>
        </authorList>
    </citation>
    <scope>NUCLEOTIDE SEQUENCE [LARGE SCALE GENOMIC DNA]</scope>
    <source>
        <strain evidence="2">CGMCC 4.7382</strain>
    </source>
</reference>
<evidence type="ECO:0000313" key="2">
    <source>
        <dbReference type="Proteomes" id="UP001596540"/>
    </source>
</evidence>
<protein>
    <submittedName>
        <fullName evidence="1">Uncharacterized protein</fullName>
    </submittedName>
</protein>
<sequence>MHEALTWAVNEMYAVFARYPARPDIAACPHCVDPAARAALRAAPPRRLSAAALRPFAAKALSTWGDLDDFRHFLPRMLELGALDDTWFSWDLPMTLDRLHTARWGAWPDDEQRAVTAFCHALWRDVLASPPDVRPAEGLLHALRSPFEDRSPFLAVWHADTSETALRQLAAVIRSVVRTTPSRVDPHVLDWLAHPRTTATVEAGFFHAGSPVLERELSAAYDDLDALRSLRHGTAG</sequence>
<name>A0ABW2K9M5_9ACTN</name>
<accession>A0ABW2K9M5</accession>
<comment type="caution">
    <text evidence="1">The sequence shown here is derived from an EMBL/GenBank/DDBJ whole genome shotgun (WGS) entry which is preliminary data.</text>
</comment>
<dbReference type="RefSeq" id="WP_379868579.1">
    <property type="nucleotide sequence ID" value="NZ_JBHTBH010000001.1"/>
</dbReference>
<gene>
    <name evidence="1" type="ORF">ACFQRF_03020</name>
</gene>
<organism evidence="1 2">
    <name type="scientific">Marinactinospora rubrisoli</name>
    <dbReference type="NCBI Taxonomy" id="2715399"/>
    <lineage>
        <taxon>Bacteria</taxon>
        <taxon>Bacillati</taxon>
        <taxon>Actinomycetota</taxon>
        <taxon>Actinomycetes</taxon>
        <taxon>Streptosporangiales</taxon>
        <taxon>Nocardiopsidaceae</taxon>
        <taxon>Marinactinospora</taxon>
    </lineage>
</organism>